<dbReference type="InterPro" id="IPR033900">
    <property type="entry name" value="Gram_neg_porin_domain"/>
</dbReference>
<feature type="chain" id="PRO_5004182601" evidence="11">
    <location>
        <begin position="23"/>
        <end position="364"/>
    </location>
</feature>
<accession>Q140L4</accession>
<dbReference type="STRING" id="266265.Bxe_A2739"/>
<evidence type="ECO:0000313" key="14">
    <source>
        <dbReference type="Proteomes" id="UP000001817"/>
    </source>
</evidence>
<dbReference type="AlphaFoldDB" id="Q140L4"/>
<evidence type="ECO:0000256" key="11">
    <source>
        <dbReference type="SAM" id="SignalP"/>
    </source>
</evidence>
<keyword evidence="6 11" id="KW-0732">Signal</keyword>
<dbReference type="KEGG" id="bxe:Bxe_A2739"/>
<dbReference type="PATRIC" id="fig|266265.5.peg.1754"/>
<dbReference type="CDD" id="cd00342">
    <property type="entry name" value="gram_neg_porins"/>
    <property type="match status" value="1"/>
</dbReference>
<evidence type="ECO:0000256" key="1">
    <source>
        <dbReference type="ARBA" id="ARBA00004571"/>
    </source>
</evidence>
<dbReference type="PANTHER" id="PTHR34501">
    <property type="entry name" value="PROTEIN YDDL-RELATED"/>
    <property type="match status" value="1"/>
</dbReference>
<dbReference type="GO" id="GO:0046930">
    <property type="term" value="C:pore complex"/>
    <property type="evidence" value="ECO:0007669"/>
    <property type="project" value="UniProtKB-KW"/>
</dbReference>
<comment type="subunit">
    <text evidence="2">Homotrimer.</text>
</comment>
<proteinExistence type="predicted"/>
<reference evidence="13 14" key="1">
    <citation type="journal article" date="2006" name="Proc. Natl. Acad. Sci. U.S.A.">
        <title>Burkholderia xenovorans LB400 harbors a multi-replicon, 9.73-Mbp genome shaped for versatility.</title>
        <authorList>
            <person name="Chain P.S."/>
            <person name="Denef V.J."/>
            <person name="Konstantinidis K.T."/>
            <person name="Vergez L.M."/>
            <person name="Agullo L."/>
            <person name="Reyes V.L."/>
            <person name="Hauser L."/>
            <person name="Cordova M."/>
            <person name="Gomez L."/>
            <person name="Gonzalez M."/>
            <person name="Land M."/>
            <person name="Lao V."/>
            <person name="Larimer F."/>
            <person name="LiPuma J.J."/>
            <person name="Mahenthiralingam E."/>
            <person name="Malfatti S.A."/>
            <person name="Marx C.J."/>
            <person name="Parnell J.J."/>
            <person name="Ramette A."/>
            <person name="Richardson P."/>
            <person name="Seeger M."/>
            <person name="Smith D."/>
            <person name="Spilker T."/>
            <person name="Sul W.J."/>
            <person name="Tsoi T.V."/>
            <person name="Ulrich L.E."/>
            <person name="Zhulin I.B."/>
            <person name="Tiedje J.M."/>
        </authorList>
    </citation>
    <scope>NUCLEOTIDE SEQUENCE [LARGE SCALE GENOMIC DNA]</scope>
    <source>
        <strain evidence="13 14">LB400</strain>
    </source>
</reference>
<dbReference type="Gene3D" id="2.40.160.10">
    <property type="entry name" value="Porin"/>
    <property type="match status" value="1"/>
</dbReference>
<dbReference type="eggNOG" id="COG3203">
    <property type="taxonomic scope" value="Bacteria"/>
</dbReference>
<evidence type="ECO:0000256" key="4">
    <source>
        <dbReference type="ARBA" id="ARBA00022452"/>
    </source>
</evidence>
<dbReference type="PANTHER" id="PTHR34501:SF9">
    <property type="entry name" value="MAJOR OUTER MEMBRANE PROTEIN P.IA"/>
    <property type="match status" value="1"/>
</dbReference>
<comment type="subcellular location">
    <subcellularLocation>
        <location evidence="1">Cell outer membrane</location>
        <topology evidence="1">Multi-pass membrane protein</topology>
    </subcellularLocation>
</comment>
<evidence type="ECO:0000313" key="13">
    <source>
        <dbReference type="EMBL" id="ABE30225.1"/>
    </source>
</evidence>
<feature type="domain" description="Porin" evidence="12">
    <location>
        <begin position="9"/>
        <end position="331"/>
    </location>
</feature>
<keyword evidence="8" id="KW-0626">Porin</keyword>
<evidence type="ECO:0000256" key="6">
    <source>
        <dbReference type="ARBA" id="ARBA00022729"/>
    </source>
</evidence>
<keyword evidence="9" id="KW-0472">Membrane</keyword>
<keyword evidence="14" id="KW-1185">Reference proteome</keyword>
<sequence length="364" mass="38415">MKTYTRAAVVVLLSSFACAARAQSSVTLYGMVDILMDISNQGNGTLTRMTNGGLAGSRIGLAGVEELGNGYKAIFKLENGFASNTGVIEQGGALFGRQAWVGLQGPQGSLTFGRQYAPEFLAVSDYDAFFAGLGGSFWNFDRTLSNGTVQSTLMTDIITCRTNNSIVYSSPTVQGVSFGLMYGVGGVPGSISGGATISGALNYANGPLALHAGYLHMKDASDPGYYEEWGVGGNFVIGPAKLYAGYTKDIYPDTTTPATIQNTQRYAIANLGVKYMLRPSLALIGQVSKIIDTSDGLGASQNAYVEAVEINYQLSKRTSVYGGYSQVNNKNGSAYSLGAAVYYGGPAVPDTTSRVFQFGMRTLF</sequence>
<keyword evidence="5" id="KW-0812">Transmembrane</keyword>
<evidence type="ECO:0000259" key="12">
    <source>
        <dbReference type="Pfam" id="PF13609"/>
    </source>
</evidence>
<keyword evidence="7" id="KW-0406">Ion transport</keyword>
<evidence type="ECO:0000256" key="3">
    <source>
        <dbReference type="ARBA" id="ARBA00022448"/>
    </source>
</evidence>
<evidence type="ECO:0000256" key="5">
    <source>
        <dbReference type="ARBA" id="ARBA00022692"/>
    </source>
</evidence>
<dbReference type="PROSITE" id="PS51257">
    <property type="entry name" value="PROKAR_LIPOPROTEIN"/>
    <property type="match status" value="1"/>
</dbReference>
<evidence type="ECO:0000256" key="7">
    <source>
        <dbReference type="ARBA" id="ARBA00023065"/>
    </source>
</evidence>
<gene>
    <name evidence="13" type="ORF">Bxe_A2739</name>
</gene>
<evidence type="ECO:0000256" key="9">
    <source>
        <dbReference type="ARBA" id="ARBA00023136"/>
    </source>
</evidence>
<dbReference type="SUPFAM" id="SSF56935">
    <property type="entry name" value="Porins"/>
    <property type="match status" value="1"/>
</dbReference>
<dbReference type="GO" id="GO:0009279">
    <property type="term" value="C:cell outer membrane"/>
    <property type="evidence" value="ECO:0007669"/>
    <property type="project" value="UniProtKB-SubCell"/>
</dbReference>
<dbReference type="RefSeq" id="WP_011487924.1">
    <property type="nucleotide sequence ID" value="NC_007951.1"/>
</dbReference>
<organism evidence="13 14">
    <name type="scientific">Paraburkholderia xenovorans (strain LB400)</name>
    <dbReference type="NCBI Taxonomy" id="266265"/>
    <lineage>
        <taxon>Bacteria</taxon>
        <taxon>Pseudomonadati</taxon>
        <taxon>Pseudomonadota</taxon>
        <taxon>Betaproteobacteria</taxon>
        <taxon>Burkholderiales</taxon>
        <taxon>Burkholderiaceae</taxon>
        <taxon>Paraburkholderia</taxon>
    </lineage>
</organism>
<feature type="signal peptide" evidence="11">
    <location>
        <begin position="1"/>
        <end position="22"/>
    </location>
</feature>
<protein>
    <submittedName>
        <fullName evidence="13">Outer membrane porin, OmpC family</fullName>
    </submittedName>
</protein>
<name>Q140L4_PARXL</name>
<dbReference type="InterPro" id="IPR023614">
    <property type="entry name" value="Porin_dom_sf"/>
</dbReference>
<dbReference type="EMBL" id="CP000270">
    <property type="protein sequence ID" value="ABE30225.1"/>
    <property type="molecule type" value="Genomic_DNA"/>
</dbReference>
<dbReference type="Proteomes" id="UP000001817">
    <property type="component" value="Chromosome 1"/>
</dbReference>
<dbReference type="Pfam" id="PF13609">
    <property type="entry name" value="Porin_4"/>
    <property type="match status" value="1"/>
</dbReference>
<keyword evidence="4" id="KW-1134">Transmembrane beta strand</keyword>
<evidence type="ECO:0000256" key="8">
    <source>
        <dbReference type="ARBA" id="ARBA00023114"/>
    </source>
</evidence>
<dbReference type="InterPro" id="IPR050298">
    <property type="entry name" value="Gram-neg_bact_OMP"/>
</dbReference>
<keyword evidence="3" id="KW-0813">Transport</keyword>
<evidence type="ECO:0000256" key="2">
    <source>
        <dbReference type="ARBA" id="ARBA00011233"/>
    </source>
</evidence>
<dbReference type="GO" id="GO:0006811">
    <property type="term" value="P:monoatomic ion transport"/>
    <property type="evidence" value="ECO:0007669"/>
    <property type="project" value="UniProtKB-KW"/>
</dbReference>
<keyword evidence="10" id="KW-0998">Cell outer membrane</keyword>
<evidence type="ECO:0000256" key="10">
    <source>
        <dbReference type="ARBA" id="ARBA00023237"/>
    </source>
</evidence>
<dbReference type="OrthoDB" id="5289162at2"/>
<dbReference type="KEGG" id="bxb:DR64_422"/>
<dbReference type="GO" id="GO:0015288">
    <property type="term" value="F:porin activity"/>
    <property type="evidence" value="ECO:0007669"/>
    <property type="project" value="UniProtKB-KW"/>
</dbReference>